<evidence type="ECO:0000313" key="2">
    <source>
        <dbReference type="Proteomes" id="UP001595557"/>
    </source>
</evidence>
<evidence type="ECO:0000313" key="1">
    <source>
        <dbReference type="EMBL" id="MFC3168695.1"/>
    </source>
</evidence>
<sequence length="172" mass="18153">MLECDKRGYLLVEQGMAATKASPWVGLLGGEDTDLPPGANYASIAPRTRYAEAPGYRKQVISVVGNNENVILGADADWVNIYTGRDVSGIRITATGKVNRKIWLNGNATCAIAEINIEDGDNYSVSGNGVCQSSCHPYSFSGCAFFSAAHGASSASFMGERVVGPMVIAARI</sequence>
<accession>A0ABV7IHN8</accession>
<dbReference type="EMBL" id="JBHRTE010000045">
    <property type="protein sequence ID" value="MFC3168695.1"/>
    <property type="molecule type" value="Genomic_DNA"/>
</dbReference>
<gene>
    <name evidence="1" type="ORF">ACFOD7_11605</name>
</gene>
<dbReference type="RefSeq" id="WP_207472273.1">
    <property type="nucleotide sequence ID" value="NZ_JAFNAW010000139.1"/>
</dbReference>
<name>A0ABV7IHN8_9RHOB</name>
<comment type="caution">
    <text evidence="1">The sequence shown here is derived from an EMBL/GenBank/DDBJ whole genome shotgun (WGS) entry which is preliminary data.</text>
</comment>
<organism evidence="1 2">
    <name type="scientific">Paracoccus fontiphilus</name>
    <dbReference type="NCBI Taxonomy" id="1815556"/>
    <lineage>
        <taxon>Bacteria</taxon>
        <taxon>Pseudomonadati</taxon>
        <taxon>Pseudomonadota</taxon>
        <taxon>Alphaproteobacteria</taxon>
        <taxon>Rhodobacterales</taxon>
        <taxon>Paracoccaceae</taxon>
        <taxon>Paracoccus</taxon>
    </lineage>
</organism>
<proteinExistence type="predicted"/>
<reference evidence="2" key="1">
    <citation type="journal article" date="2019" name="Int. J. Syst. Evol. Microbiol.">
        <title>The Global Catalogue of Microorganisms (GCM) 10K type strain sequencing project: providing services to taxonomists for standard genome sequencing and annotation.</title>
        <authorList>
            <consortium name="The Broad Institute Genomics Platform"/>
            <consortium name="The Broad Institute Genome Sequencing Center for Infectious Disease"/>
            <person name="Wu L."/>
            <person name="Ma J."/>
        </authorList>
    </citation>
    <scope>NUCLEOTIDE SEQUENCE [LARGE SCALE GENOMIC DNA]</scope>
    <source>
        <strain evidence="2">KCTC 52239</strain>
    </source>
</reference>
<protein>
    <recommendedName>
        <fullName evidence="3">SH3 domain-containing protein</fullName>
    </recommendedName>
</protein>
<keyword evidence="2" id="KW-1185">Reference proteome</keyword>
<dbReference type="Proteomes" id="UP001595557">
    <property type="component" value="Unassembled WGS sequence"/>
</dbReference>
<evidence type="ECO:0008006" key="3">
    <source>
        <dbReference type="Google" id="ProtNLM"/>
    </source>
</evidence>